<dbReference type="GeneID" id="109462910"/>
<dbReference type="RefSeq" id="XP_019615102.1">
    <property type="nucleotide sequence ID" value="XM_019759543.1"/>
</dbReference>
<name>A0A6P4Y8I0_BRABE</name>
<keyword evidence="1" id="KW-1185">Reference proteome</keyword>
<dbReference type="InterPro" id="IPR012334">
    <property type="entry name" value="Pectin_lyas_fold"/>
</dbReference>
<dbReference type="InterPro" id="IPR011050">
    <property type="entry name" value="Pectin_lyase_fold/virulence"/>
</dbReference>
<protein>
    <submittedName>
        <fullName evidence="2 3">Uncharacterized protein LOC109462910</fullName>
    </submittedName>
</protein>
<reference evidence="2 3" key="1">
    <citation type="submission" date="2025-04" db="UniProtKB">
        <authorList>
            <consortium name="RefSeq"/>
        </authorList>
    </citation>
    <scope>IDENTIFICATION</scope>
    <source>
        <tissue evidence="2 3">Gonad</tissue>
    </source>
</reference>
<sequence>MAGTGLRLPSRLLTRRTMVLLLSLATIAVLLNVRLDTVAPVTLKSVLRLAGGRCELVVTRPDTVPTGAAFPVKIQITGGSIRSIPRAEASVTVGGDSPGRTVTLYYGVGTTSLSLPRAGAWDVLVSVSGRVAHSAGGRVAEETCSEQFSIQAVDLDDPAVETRRIERGTLSNTGLQWTKGFVVVEGAVTVPTGGLLVVNPGVFVLMKPDARIEVLGEAKLGTKEGEPIVFAGYPAHSGGETRPWSQLLFGRGARGSLHNAWFLQGGASAHSNFGNLDTRRVIHGEEGSDIAFVGGGIIDSVGGAIGGERCRLQVHHAVIARCNGGGSVQEAAVTLQNVHVTEIGQEQTGSSDFAVDGFTFYSPRITPPDGEVSKISDSVFAVGGGLGIHHKGTNLAIESTIVEDFRRACVVTSGKKSRVTISSALLRNCRVGLQLSSGRPNVTVSNSVVVNNEVGIWYGDENAETGGELELENTLAMGNADKNLKVYINGAERTEADRGSENVRLKCFFVNSESVKRKARSQFRLVEKKHSPCLQPKISLNHSDCQIAPELPHGKCLWSEYNPETLSGVRLERLDLCDSCCKETAELTFGSFDHWRMLNVQNRKGATIHTGKVETREECGVSFAADLYQYTDSDCQKTKVQLKSVFSNILHFQGESHLRELKAHYFDRVMKTSLTPPSFGMILDFSNILDR</sequence>
<dbReference type="Gene3D" id="2.160.20.10">
    <property type="entry name" value="Single-stranded right-handed beta-helix, Pectin lyase-like"/>
    <property type="match status" value="1"/>
</dbReference>
<evidence type="ECO:0000313" key="2">
    <source>
        <dbReference type="RefSeq" id="XP_019615101.1"/>
    </source>
</evidence>
<proteinExistence type="predicted"/>
<dbReference type="OrthoDB" id="10011780at2759"/>
<dbReference type="KEGG" id="bbel:109462910"/>
<gene>
    <name evidence="2 3" type="primary">LOC109462910</name>
</gene>
<evidence type="ECO:0000313" key="1">
    <source>
        <dbReference type="Proteomes" id="UP000515135"/>
    </source>
</evidence>
<dbReference type="SUPFAM" id="SSF51126">
    <property type="entry name" value="Pectin lyase-like"/>
    <property type="match status" value="1"/>
</dbReference>
<accession>A0A6P4Y8I0</accession>
<evidence type="ECO:0000313" key="3">
    <source>
        <dbReference type="RefSeq" id="XP_019615102.1"/>
    </source>
</evidence>
<dbReference type="Proteomes" id="UP000515135">
    <property type="component" value="Unplaced"/>
</dbReference>
<dbReference type="RefSeq" id="XP_019615101.1">
    <property type="nucleotide sequence ID" value="XM_019759542.1"/>
</dbReference>
<dbReference type="AlphaFoldDB" id="A0A6P4Y8I0"/>
<organism evidence="1 3">
    <name type="scientific">Branchiostoma belcheri</name>
    <name type="common">Amphioxus</name>
    <dbReference type="NCBI Taxonomy" id="7741"/>
    <lineage>
        <taxon>Eukaryota</taxon>
        <taxon>Metazoa</taxon>
        <taxon>Chordata</taxon>
        <taxon>Cephalochordata</taxon>
        <taxon>Leptocardii</taxon>
        <taxon>Amphioxiformes</taxon>
        <taxon>Branchiostomatidae</taxon>
        <taxon>Branchiostoma</taxon>
    </lineage>
</organism>